<feature type="repeat" description="FG-GAP" evidence="1">
    <location>
        <begin position="24"/>
        <end position="85"/>
    </location>
</feature>
<dbReference type="Gene3D" id="2.130.10.130">
    <property type="entry name" value="Integrin alpha, N-terminal"/>
    <property type="match status" value="1"/>
</dbReference>
<name>A0ABU7DRM3_9TELE</name>
<dbReference type="Proteomes" id="UP001352852">
    <property type="component" value="Unassembled WGS sequence"/>
</dbReference>
<comment type="caution">
    <text evidence="3">The sequence shown here is derived from an EMBL/GenBank/DDBJ whole genome shotgun (WGS) entry which is preliminary data.</text>
</comment>
<dbReference type="InterPro" id="IPR028994">
    <property type="entry name" value="Integrin_alpha_N"/>
</dbReference>
<keyword evidence="4" id="KW-1185">Reference proteome</keyword>
<evidence type="ECO:0000256" key="1">
    <source>
        <dbReference type="PROSITE-ProRule" id="PRU00803"/>
    </source>
</evidence>
<gene>
    <name evidence="3" type="ORF">CHARACLAT_016266</name>
</gene>
<dbReference type="SUPFAM" id="SSF69318">
    <property type="entry name" value="Integrin alpha N-terminal domain"/>
    <property type="match status" value="1"/>
</dbReference>
<evidence type="ECO:0000313" key="3">
    <source>
        <dbReference type="EMBL" id="MED6277712.1"/>
    </source>
</evidence>
<feature type="chain" id="PRO_5046984655" evidence="2">
    <location>
        <begin position="23"/>
        <end position="155"/>
    </location>
</feature>
<dbReference type="InterPro" id="IPR013519">
    <property type="entry name" value="Int_alpha_beta-p"/>
</dbReference>
<sequence length="155" mass="17265">MELRKYLLCLEFTLLLKELCQCFNIDVKHPRVFTGPEDAQFGFSVLQHEAEGEKSMLVGAPWDGPPNNRKGDVYKCVVGEEKNANCSKVNLGETALRNVSKNLRNSHLGMTLTPDSPDGFLVQEFLKLVKWMEEGGQGSYKEIQGTKESGGCQPV</sequence>
<dbReference type="EMBL" id="JAHUTJ010034095">
    <property type="protein sequence ID" value="MED6277712.1"/>
    <property type="molecule type" value="Genomic_DNA"/>
</dbReference>
<dbReference type="PANTHER" id="PTHR23220:SF26">
    <property type="entry name" value="INTEGRIN ALPHA-10"/>
    <property type="match status" value="1"/>
</dbReference>
<evidence type="ECO:0000256" key="2">
    <source>
        <dbReference type="SAM" id="SignalP"/>
    </source>
</evidence>
<dbReference type="PANTHER" id="PTHR23220">
    <property type="entry name" value="INTEGRIN ALPHA"/>
    <property type="match status" value="1"/>
</dbReference>
<proteinExistence type="predicted"/>
<keyword evidence="2" id="KW-0732">Signal</keyword>
<evidence type="ECO:0000313" key="4">
    <source>
        <dbReference type="Proteomes" id="UP001352852"/>
    </source>
</evidence>
<dbReference type="PROSITE" id="PS51470">
    <property type="entry name" value="FG_GAP"/>
    <property type="match status" value="1"/>
</dbReference>
<reference evidence="3 4" key="1">
    <citation type="submission" date="2021-06" db="EMBL/GenBank/DDBJ databases">
        <authorList>
            <person name="Palmer J.M."/>
        </authorList>
    </citation>
    <scope>NUCLEOTIDE SEQUENCE [LARGE SCALE GENOMIC DNA]</scope>
    <source>
        <strain evidence="3 4">CL_MEX2019</strain>
        <tissue evidence="3">Muscle</tissue>
    </source>
</reference>
<protein>
    <submittedName>
        <fullName evidence="3">Uncharacterized protein</fullName>
    </submittedName>
</protein>
<accession>A0ABU7DRM3</accession>
<organism evidence="3 4">
    <name type="scientific">Characodon lateralis</name>
    <dbReference type="NCBI Taxonomy" id="208331"/>
    <lineage>
        <taxon>Eukaryota</taxon>
        <taxon>Metazoa</taxon>
        <taxon>Chordata</taxon>
        <taxon>Craniata</taxon>
        <taxon>Vertebrata</taxon>
        <taxon>Euteleostomi</taxon>
        <taxon>Actinopterygii</taxon>
        <taxon>Neopterygii</taxon>
        <taxon>Teleostei</taxon>
        <taxon>Neoteleostei</taxon>
        <taxon>Acanthomorphata</taxon>
        <taxon>Ovalentaria</taxon>
        <taxon>Atherinomorphae</taxon>
        <taxon>Cyprinodontiformes</taxon>
        <taxon>Goodeidae</taxon>
        <taxon>Characodon</taxon>
    </lineage>
</organism>
<feature type="signal peptide" evidence="2">
    <location>
        <begin position="1"/>
        <end position="22"/>
    </location>
</feature>